<name>A0A9R1UE15_LACSA</name>
<accession>A0A9R1UE15</accession>
<protein>
    <submittedName>
        <fullName evidence="2">Uncharacterized protein</fullName>
    </submittedName>
</protein>
<evidence type="ECO:0000313" key="2">
    <source>
        <dbReference type="EMBL" id="KAJ0185497.1"/>
    </source>
</evidence>
<feature type="region of interest" description="Disordered" evidence="1">
    <location>
        <begin position="1"/>
        <end position="24"/>
    </location>
</feature>
<feature type="compositionally biased region" description="Pro residues" evidence="1">
    <location>
        <begin position="7"/>
        <end position="22"/>
    </location>
</feature>
<organism evidence="2 3">
    <name type="scientific">Lactuca sativa</name>
    <name type="common">Garden lettuce</name>
    <dbReference type="NCBI Taxonomy" id="4236"/>
    <lineage>
        <taxon>Eukaryota</taxon>
        <taxon>Viridiplantae</taxon>
        <taxon>Streptophyta</taxon>
        <taxon>Embryophyta</taxon>
        <taxon>Tracheophyta</taxon>
        <taxon>Spermatophyta</taxon>
        <taxon>Magnoliopsida</taxon>
        <taxon>eudicotyledons</taxon>
        <taxon>Gunneridae</taxon>
        <taxon>Pentapetalae</taxon>
        <taxon>asterids</taxon>
        <taxon>campanulids</taxon>
        <taxon>Asterales</taxon>
        <taxon>Asteraceae</taxon>
        <taxon>Cichorioideae</taxon>
        <taxon>Cichorieae</taxon>
        <taxon>Lactucinae</taxon>
        <taxon>Lactuca</taxon>
    </lineage>
</organism>
<proteinExistence type="predicted"/>
<evidence type="ECO:0000256" key="1">
    <source>
        <dbReference type="SAM" id="MobiDB-lite"/>
    </source>
</evidence>
<sequence length="119" mass="13401">MAKVHFTPPPALAQPVPTPDPEAIPNEKWVAGEDPILEVLNCVYPTLDSEDKRKDVIEYMQKLFRTSLGVEVYFISIKLLKFCMRRGLLISRVSSWSGSDSDMGVGLCQLFSKIILILF</sequence>
<gene>
    <name evidence="2" type="ORF">LSAT_V11C900462120</name>
</gene>
<evidence type="ECO:0000313" key="3">
    <source>
        <dbReference type="Proteomes" id="UP000235145"/>
    </source>
</evidence>
<dbReference type="EMBL" id="NBSK02000009">
    <property type="protein sequence ID" value="KAJ0185497.1"/>
    <property type="molecule type" value="Genomic_DNA"/>
</dbReference>
<dbReference type="Proteomes" id="UP000235145">
    <property type="component" value="Unassembled WGS sequence"/>
</dbReference>
<dbReference type="AlphaFoldDB" id="A0A9R1UE15"/>
<keyword evidence="3" id="KW-1185">Reference proteome</keyword>
<comment type="caution">
    <text evidence="2">The sequence shown here is derived from an EMBL/GenBank/DDBJ whole genome shotgun (WGS) entry which is preliminary data.</text>
</comment>
<reference evidence="2 3" key="1">
    <citation type="journal article" date="2017" name="Nat. Commun.">
        <title>Genome assembly with in vitro proximity ligation data and whole-genome triplication in lettuce.</title>
        <authorList>
            <person name="Reyes-Chin-Wo S."/>
            <person name="Wang Z."/>
            <person name="Yang X."/>
            <person name="Kozik A."/>
            <person name="Arikit S."/>
            <person name="Song C."/>
            <person name="Xia L."/>
            <person name="Froenicke L."/>
            <person name="Lavelle D.O."/>
            <person name="Truco M.J."/>
            <person name="Xia R."/>
            <person name="Zhu S."/>
            <person name="Xu C."/>
            <person name="Xu H."/>
            <person name="Xu X."/>
            <person name="Cox K."/>
            <person name="Korf I."/>
            <person name="Meyers B.C."/>
            <person name="Michelmore R.W."/>
        </authorList>
    </citation>
    <scope>NUCLEOTIDE SEQUENCE [LARGE SCALE GENOMIC DNA]</scope>
    <source>
        <strain evidence="3">cv. Salinas</strain>
        <tissue evidence="2">Seedlings</tissue>
    </source>
</reference>